<dbReference type="RefSeq" id="WP_198122948.1">
    <property type="nucleotide sequence ID" value="NZ_JAECZC010000002.1"/>
</dbReference>
<name>A0A8J7HNV5_9NOST</name>
<comment type="caution">
    <text evidence="2">The sequence shown here is derived from an EMBL/GenBank/DDBJ whole genome shotgun (WGS) entry which is preliminary data.</text>
</comment>
<accession>A0A8J7HNV5</accession>
<reference evidence="2 3" key="1">
    <citation type="journal article" date="2021" name="Int. J. Syst. Evol. Microbiol.">
        <title>Amazonocrinis nigriterrae gen. nov., sp. nov., Atlanticothrix silvestris gen. nov., sp. nov. and Dendronalium phyllosphericum gen. nov., sp. nov., nostocacean cyanobacteria from Brazilian environments.</title>
        <authorList>
            <person name="Alvarenga D.O."/>
            <person name="Andreote A.P.D."/>
            <person name="Branco L.H.Z."/>
            <person name="Delbaje E."/>
            <person name="Cruz R.B."/>
            <person name="Varani A.M."/>
            <person name="Fiore M.F."/>
        </authorList>
    </citation>
    <scope>NUCLEOTIDE SEQUENCE [LARGE SCALE GENOMIC DNA]</scope>
    <source>
        <strain evidence="2 3">CENA67</strain>
    </source>
</reference>
<dbReference type="Gene3D" id="3.40.50.12140">
    <property type="entry name" value="Domain of unknown function DUF4159"/>
    <property type="match status" value="1"/>
</dbReference>
<evidence type="ECO:0000259" key="1">
    <source>
        <dbReference type="Pfam" id="PF13709"/>
    </source>
</evidence>
<feature type="domain" description="DUF4159" evidence="1">
    <location>
        <begin position="197"/>
        <end position="382"/>
    </location>
</feature>
<dbReference type="Pfam" id="PF13709">
    <property type="entry name" value="DUF4159"/>
    <property type="match status" value="1"/>
</dbReference>
<keyword evidence="3" id="KW-1185">Reference proteome</keyword>
<dbReference type="InterPro" id="IPR025297">
    <property type="entry name" value="DUF4159"/>
</dbReference>
<evidence type="ECO:0000313" key="2">
    <source>
        <dbReference type="EMBL" id="MBH8560898.1"/>
    </source>
</evidence>
<protein>
    <submittedName>
        <fullName evidence="2">DUF4159 domain-containing protein</fullName>
    </submittedName>
</protein>
<dbReference type="EMBL" id="JAECZC010000002">
    <property type="protein sequence ID" value="MBH8560898.1"/>
    <property type="molecule type" value="Genomic_DNA"/>
</dbReference>
<dbReference type="Proteomes" id="UP000632766">
    <property type="component" value="Unassembled WGS sequence"/>
</dbReference>
<proteinExistence type="predicted"/>
<organism evidence="2 3">
    <name type="scientific">Amazonocrinis nigriterrae CENA67</name>
    <dbReference type="NCBI Taxonomy" id="2794033"/>
    <lineage>
        <taxon>Bacteria</taxon>
        <taxon>Bacillati</taxon>
        <taxon>Cyanobacteriota</taxon>
        <taxon>Cyanophyceae</taxon>
        <taxon>Nostocales</taxon>
        <taxon>Nostocaceae</taxon>
        <taxon>Amazonocrinis</taxon>
        <taxon>Amazonocrinis nigriterrae</taxon>
    </lineage>
</organism>
<evidence type="ECO:0000313" key="3">
    <source>
        <dbReference type="Proteomes" id="UP000632766"/>
    </source>
</evidence>
<gene>
    <name evidence="2" type="ORF">I8748_01665</name>
</gene>
<dbReference type="AlphaFoldDB" id="A0A8J7HNV5"/>
<sequence length="416" mass="47469">MYPPPQIQPLERLQIEDGLLINAERWKRSHDYHRQRQNIHYQSLNQPGIVHGLGVSLIPTPPDIPSQYNDGRWLQIQPGIAIDLIGNPIVVSQPIDFHLAADITEEKPRLIYIVISYVDPEKLQRKQVQEFEPESFRIYEKTIPPDDLELELCRILLQPGLVSLENPQDVFFPGLNSLDFRYRKIARSRPINIVRVAHLETSQLEDPNSFANLSHLIKSTANLTHTLQGNERIDRLAFPLQDVTTALNYDLLFITGQQPLLFSIQELTDLKSYLDAGGVLLVESPTDAINRLESIMDITEKLGTPLEDLRRLDRNYPMRTQPFLFAALPILNQKPIQILIAGGIVLVIGDLSASWGLDDQLSLPRETIRTAQELGINILHFAWARRQMTQLQQQTILPTPNKPDALKNVFNKLEQL</sequence>